<dbReference type="EMBL" id="MU266409">
    <property type="protein sequence ID" value="KAH7925079.1"/>
    <property type="molecule type" value="Genomic_DNA"/>
</dbReference>
<accession>A0ACB8BH95</accession>
<dbReference type="Proteomes" id="UP000790709">
    <property type="component" value="Unassembled WGS sequence"/>
</dbReference>
<comment type="caution">
    <text evidence="1">The sequence shown here is derived from an EMBL/GenBank/DDBJ whole genome shotgun (WGS) entry which is preliminary data.</text>
</comment>
<protein>
    <submittedName>
        <fullName evidence="1">Uncharacterized protein</fullName>
    </submittedName>
</protein>
<name>A0ACB8BH95_9AGAM</name>
<keyword evidence="2" id="KW-1185">Reference proteome</keyword>
<evidence type="ECO:0000313" key="2">
    <source>
        <dbReference type="Proteomes" id="UP000790709"/>
    </source>
</evidence>
<gene>
    <name evidence="1" type="ORF">BV22DRAFT_1129278</name>
</gene>
<organism evidence="1 2">
    <name type="scientific">Leucogyrophana mollusca</name>
    <dbReference type="NCBI Taxonomy" id="85980"/>
    <lineage>
        <taxon>Eukaryota</taxon>
        <taxon>Fungi</taxon>
        <taxon>Dikarya</taxon>
        <taxon>Basidiomycota</taxon>
        <taxon>Agaricomycotina</taxon>
        <taxon>Agaricomycetes</taxon>
        <taxon>Agaricomycetidae</taxon>
        <taxon>Boletales</taxon>
        <taxon>Boletales incertae sedis</taxon>
        <taxon>Leucogyrophana</taxon>
    </lineage>
</organism>
<proteinExistence type="predicted"/>
<evidence type="ECO:0000313" key="1">
    <source>
        <dbReference type="EMBL" id="KAH7925079.1"/>
    </source>
</evidence>
<reference evidence="1" key="1">
    <citation type="journal article" date="2021" name="New Phytol.">
        <title>Evolutionary innovations through gain and loss of genes in the ectomycorrhizal Boletales.</title>
        <authorList>
            <person name="Wu G."/>
            <person name="Miyauchi S."/>
            <person name="Morin E."/>
            <person name="Kuo A."/>
            <person name="Drula E."/>
            <person name="Varga T."/>
            <person name="Kohler A."/>
            <person name="Feng B."/>
            <person name="Cao Y."/>
            <person name="Lipzen A."/>
            <person name="Daum C."/>
            <person name="Hundley H."/>
            <person name="Pangilinan J."/>
            <person name="Johnson J."/>
            <person name="Barry K."/>
            <person name="LaButti K."/>
            <person name="Ng V."/>
            <person name="Ahrendt S."/>
            <person name="Min B."/>
            <person name="Choi I.G."/>
            <person name="Park H."/>
            <person name="Plett J.M."/>
            <person name="Magnuson J."/>
            <person name="Spatafora J.W."/>
            <person name="Nagy L.G."/>
            <person name="Henrissat B."/>
            <person name="Grigoriev I.V."/>
            <person name="Yang Z.L."/>
            <person name="Xu J."/>
            <person name="Martin F.M."/>
        </authorList>
    </citation>
    <scope>NUCLEOTIDE SEQUENCE</scope>
    <source>
        <strain evidence="1">KUC20120723A-06</strain>
    </source>
</reference>
<sequence length="196" mass="22003">MTTQPEKFPSLIDSHDYVYDFPDYPSRKHHEGRLDSAPAPRKRLPIPDVRPEQVYLSRIRSCLHIEPRPSSVEEKEKIGPVAPVLEDEERAAYTAATHVSPLVDSSQQITRIDWGKLSWITVRDHVIMPLLQGIVWGVVGQYYRPFISLAGSRLRGDSNPRANPVEGGGVGWLRSWVKKLGLSDITTGKTQTAGRV</sequence>